<feature type="transmembrane region" description="Helical" evidence="6">
    <location>
        <begin position="271"/>
        <end position="289"/>
    </location>
</feature>
<feature type="transmembrane region" description="Helical" evidence="6">
    <location>
        <begin position="98"/>
        <end position="118"/>
    </location>
</feature>
<keyword evidence="9" id="KW-1185">Reference proteome</keyword>
<evidence type="ECO:0000256" key="6">
    <source>
        <dbReference type="SAM" id="Phobius"/>
    </source>
</evidence>
<feature type="domain" description="EamA" evidence="7">
    <location>
        <begin position="10"/>
        <end position="143"/>
    </location>
</feature>
<accession>A0A238LJ64</accession>
<feature type="transmembrane region" description="Helical" evidence="6">
    <location>
        <begin position="186"/>
        <end position="206"/>
    </location>
</feature>
<dbReference type="InterPro" id="IPR050638">
    <property type="entry name" value="AA-Vitamin_Transporters"/>
</dbReference>
<organism evidence="8 9">
    <name type="scientific">Flavimaricola marinus</name>
    <dbReference type="NCBI Taxonomy" id="1819565"/>
    <lineage>
        <taxon>Bacteria</taxon>
        <taxon>Pseudomonadati</taxon>
        <taxon>Pseudomonadota</taxon>
        <taxon>Alphaproteobacteria</taxon>
        <taxon>Rhodobacterales</taxon>
        <taxon>Paracoccaceae</taxon>
        <taxon>Flavimaricola</taxon>
    </lineage>
</organism>
<feature type="transmembrane region" description="Helical" evidence="6">
    <location>
        <begin position="39"/>
        <end position="59"/>
    </location>
</feature>
<dbReference type="InterPro" id="IPR037185">
    <property type="entry name" value="EmrE-like"/>
</dbReference>
<comment type="subcellular location">
    <subcellularLocation>
        <location evidence="1">Membrane</location>
        <topology evidence="1">Multi-pass membrane protein</topology>
    </subcellularLocation>
</comment>
<reference evidence="8 9" key="1">
    <citation type="submission" date="2017-05" db="EMBL/GenBank/DDBJ databases">
        <authorList>
            <person name="Song R."/>
            <person name="Chenine A.L."/>
            <person name="Ruprecht R.M."/>
        </authorList>
    </citation>
    <scope>NUCLEOTIDE SEQUENCE [LARGE SCALE GENOMIC DNA]</scope>
    <source>
        <strain evidence="8 9">CECT 8899</strain>
    </source>
</reference>
<dbReference type="PANTHER" id="PTHR32322:SF2">
    <property type="entry name" value="EAMA DOMAIN-CONTAINING PROTEIN"/>
    <property type="match status" value="1"/>
</dbReference>
<evidence type="ECO:0000313" key="9">
    <source>
        <dbReference type="Proteomes" id="UP000201613"/>
    </source>
</evidence>
<protein>
    <submittedName>
        <fullName evidence="8">Putative inner membrane transporter yiJE</fullName>
    </submittedName>
</protein>
<feature type="domain" description="EamA" evidence="7">
    <location>
        <begin position="154"/>
        <end position="290"/>
    </location>
</feature>
<dbReference type="GO" id="GO:0016020">
    <property type="term" value="C:membrane"/>
    <property type="evidence" value="ECO:0007669"/>
    <property type="project" value="UniProtKB-SubCell"/>
</dbReference>
<evidence type="ECO:0000256" key="1">
    <source>
        <dbReference type="ARBA" id="ARBA00004141"/>
    </source>
</evidence>
<proteinExistence type="inferred from homology"/>
<evidence type="ECO:0000256" key="3">
    <source>
        <dbReference type="ARBA" id="ARBA00022692"/>
    </source>
</evidence>
<evidence type="ECO:0000256" key="2">
    <source>
        <dbReference type="ARBA" id="ARBA00007362"/>
    </source>
</evidence>
<feature type="transmembrane region" description="Helical" evidence="6">
    <location>
        <begin position="71"/>
        <end position="92"/>
    </location>
</feature>
<name>A0A238LJ64_9RHOB</name>
<evidence type="ECO:0000313" key="8">
    <source>
        <dbReference type="EMBL" id="SMY09691.1"/>
    </source>
</evidence>
<dbReference type="Proteomes" id="UP000201613">
    <property type="component" value="Unassembled WGS sequence"/>
</dbReference>
<sequence length="301" mass="32378">MDKKDRIDGFGVVALTGFAVLLAFNQVVIKVANGGLQPVFFAGIRSLGAVLCLLAWLRFRGIPLDFGRGAVRWAGLAIGLVFSFEFMFLFIALDLTTVGRSAVLFYSMPVWMVIGAHLFVPGERLSGGKIAGLVLALLGVVWAMLGRVPGVGSLWGDLAAVVASILWAATGLLAKSSALRQLRPEMQLIWQVGVSAPVLLVMSLFYGDFIRDLAPIHLWGLAFQIVVVVSAGYLFWLWLLSIYPASGVASFSFLSPIFSVFLGWLLLDEAIAPSLVVSLLLVVAGIILINRHVPRANPSSP</sequence>
<keyword evidence="4 6" id="KW-1133">Transmembrane helix</keyword>
<gene>
    <name evidence="8" type="primary">yijE_2</name>
    <name evidence="8" type="ORF">LOM8899_03863</name>
</gene>
<dbReference type="InterPro" id="IPR000620">
    <property type="entry name" value="EamA_dom"/>
</dbReference>
<dbReference type="EMBL" id="FXZK01000011">
    <property type="protein sequence ID" value="SMY09691.1"/>
    <property type="molecule type" value="Genomic_DNA"/>
</dbReference>
<dbReference type="SUPFAM" id="SSF103481">
    <property type="entry name" value="Multidrug resistance efflux transporter EmrE"/>
    <property type="match status" value="2"/>
</dbReference>
<evidence type="ECO:0000256" key="4">
    <source>
        <dbReference type="ARBA" id="ARBA00022989"/>
    </source>
</evidence>
<keyword evidence="5 6" id="KW-0472">Membrane</keyword>
<dbReference type="AlphaFoldDB" id="A0A238LJ64"/>
<comment type="similarity">
    <text evidence="2">Belongs to the EamA transporter family.</text>
</comment>
<feature type="transmembrane region" description="Helical" evidence="6">
    <location>
        <begin position="7"/>
        <end position="27"/>
    </location>
</feature>
<dbReference type="OrthoDB" id="184388at2"/>
<dbReference type="RefSeq" id="WP_093993868.1">
    <property type="nucleotide sequence ID" value="NZ_FXZK01000011.1"/>
</dbReference>
<evidence type="ECO:0000259" key="7">
    <source>
        <dbReference type="Pfam" id="PF00892"/>
    </source>
</evidence>
<keyword evidence="3 6" id="KW-0812">Transmembrane</keyword>
<dbReference type="Pfam" id="PF00892">
    <property type="entry name" value="EamA"/>
    <property type="match status" value="2"/>
</dbReference>
<feature type="transmembrane region" description="Helical" evidence="6">
    <location>
        <begin position="154"/>
        <end position="174"/>
    </location>
</feature>
<evidence type="ECO:0000256" key="5">
    <source>
        <dbReference type="ARBA" id="ARBA00023136"/>
    </source>
</evidence>
<dbReference type="PANTHER" id="PTHR32322">
    <property type="entry name" value="INNER MEMBRANE TRANSPORTER"/>
    <property type="match status" value="1"/>
</dbReference>
<feature type="transmembrane region" description="Helical" evidence="6">
    <location>
        <begin position="218"/>
        <end position="240"/>
    </location>
</feature>
<feature type="transmembrane region" description="Helical" evidence="6">
    <location>
        <begin position="247"/>
        <end position="265"/>
    </location>
</feature>
<feature type="transmembrane region" description="Helical" evidence="6">
    <location>
        <begin position="130"/>
        <end position="148"/>
    </location>
</feature>